<dbReference type="Gene3D" id="3.10.180.10">
    <property type="entry name" value="2,3-Dihydroxybiphenyl 1,2-Dioxygenase, domain 1"/>
    <property type="match status" value="1"/>
</dbReference>
<dbReference type="PANTHER" id="PTHR39434">
    <property type="match status" value="1"/>
</dbReference>
<keyword evidence="4" id="KW-1185">Reference proteome</keyword>
<dbReference type="Proteomes" id="UP000006791">
    <property type="component" value="Chromosome 2"/>
</dbReference>
<dbReference type="InterPro" id="IPR004360">
    <property type="entry name" value="Glyas_Fos-R_dOase_dom"/>
</dbReference>
<sequence length="164" mass="18188">MQATLYPFHLAFPVTDLAATRRFYVELLGCRVGRESDDWIDFDFWGHQITAHRIAGRAPVAGHNPVDGKAIPVPHFGVVLDWETFHALAERLTRVGVTFVVPPYIRFAGQVGEQATMFFCDPAGNHLEFKAFRHAAELFAPQGAAREQHTGGNRPMNLASGETS</sequence>
<feature type="domain" description="VOC" evidence="2">
    <location>
        <begin position="6"/>
        <end position="132"/>
    </location>
</feature>
<dbReference type="InterPro" id="IPR037523">
    <property type="entry name" value="VOC_core"/>
</dbReference>
<dbReference type="EMBL" id="CP002515">
    <property type="protein sequence ID" value="AEP13642.1"/>
    <property type="molecule type" value="Genomic_DNA"/>
</dbReference>
<accession>G2LKN5</accession>
<keyword evidence="3" id="KW-0560">Oxidoreductase</keyword>
<evidence type="ECO:0000313" key="4">
    <source>
        <dbReference type="Proteomes" id="UP000006791"/>
    </source>
</evidence>
<protein>
    <submittedName>
        <fullName evidence="3">Putative dioxygenase of extradiol dioxygenase family</fullName>
    </submittedName>
</protein>
<keyword evidence="3" id="KW-0223">Dioxygenase</keyword>
<dbReference type="OrthoDB" id="371072at2"/>
<dbReference type="PROSITE" id="PS51819">
    <property type="entry name" value="VOC"/>
    <property type="match status" value="1"/>
</dbReference>
<evidence type="ECO:0000256" key="1">
    <source>
        <dbReference type="SAM" id="MobiDB-lite"/>
    </source>
</evidence>
<evidence type="ECO:0000259" key="2">
    <source>
        <dbReference type="PROSITE" id="PS51819"/>
    </source>
</evidence>
<dbReference type="SUPFAM" id="SSF54593">
    <property type="entry name" value="Glyoxalase/Bleomycin resistance protein/Dihydroxybiphenyl dioxygenase"/>
    <property type="match status" value="1"/>
</dbReference>
<dbReference type="CDD" id="cd08357">
    <property type="entry name" value="VOC_like"/>
    <property type="match status" value="1"/>
</dbReference>
<dbReference type="AlphaFoldDB" id="G2LKN5"/>
<dbReference type="STRING" id="981222.Cabther_B0644"/>
<dbReference type="Pfam" id="PF00903">
    <property type="entry name" value="Glyoxalase"/>
    <property type="match status" value="1"/>
</dbReference>
<dbReference type="PANTHER" id="PTHR39434:SF1">
    <property type="entry name" value="VOC DOMAIN-CONTAINING PROTEIN"/>
    <property type="match status" value="1"/>
</dbReference>
<evidence type="ECO:0000313" key="3">
    <source>
        <dbReference type="EMBL" id="AEP13642.1"/>
    </source>
</evidence>
<proteinExistence type="predicted"/>
<feature type="region of interest" description="Disordered" evidence="1">
    <location>
        <begin position="143"/>
        <end position="164"/>
    </location>
</feature>
<gene>
    <name evidence="3" type="ordered locus">Cabther_B0644</name>
</gene>
<organism evidence="3 4">
    <name type="scientific">Chloracidobacterium thermophilum (strain B)</name>
    <dbReference type="NCBI Taxonomy" id="981222"/>
    <lineage>
        <taxon>Bacteria</taxon>
        <taxon>Pseudomonadati</taxon>
        <taxon>Acidobacteriota</taxon>
        <taxon>Terriglobia</taxon>
        <taxon>Terriglobales</taxon>
        <taxon>Acidobacteriaceae</taxon>
        <taxon>Chloracidobacterium</taxon>
    </lineage>
</organism>
<name>G2LKN5_CHLTF</name>
<reference evidence="3 4" key="1">
    <citation type="journal article" date="2012" name="Environ. Microbiol.">
        <title>Complete genome of Candidatus Chloracidobacterium thermophilum, a chlorophyll-based photoheterotroph belonging to the phylum Acidobacteria.</title>
        <authorList>
            <person name="Garcia Costas A.M."/>
            <person name="Liu Z."/>
            <person name="Tomsho L.P."/>
            <person name="Schuster S.C."/>
            <person name="Ward D.M."/>
            <person name="Bryant D.A."/>
        </authorList>
    </citation>
    <scope>NUCLEOTIDE SEQUENCE [LARGE SCALE GENOMIC DNA]</scope>
    <source>
        <strain evidence="3 4">B</strain>
    </source>
</reference>
<dbReference type="RefSeq" id="WP_014101380.1">
    <property type="nucleotide sequence ID" value="NC_016025.1"/>
</dbReference>
<dbReference type="GO" id="GO:0051213">
    <property type="term" value="F:dioxygenase activity"/>
    <property type="evidence" value="ECO:0007669"/>
    <property type="project" value="UniProtKB-KW"/>
</dbReference>
<dbReference type="KEGG" id="ctm:Cabther_B0644"/>
<dbReference type="HOGENOM" id="CLU_109157_0_1_0"/>
<dbReference type="InterPro" id="IPR029068">
    <property type="entry name" value="Glyas_Bleomycin-R_OHBP_Dase"/>
</dbReference>